<feature type="transmembrane region" description="Helical" evidence="1">
    <location>
        <begin position="186"/>
        <end position="206"/>
    </location>
</feature>
<proteinExistence type="predicted"/>
<keyword evidence="5" id="KW-1185">Reference proteome</keyword>
<dbReference type="Proteomes" id="UP000679691">
    <property type="component" value="Unassembled WGS sequence"/>
</dbReference>
<organism evidence="4 5">
    <name type="scientific">Rhinopithecimicrobium faecis</name>
    <dbReference type="NCBI Taxonomy" id="2820698"/>
    <lineage>
        <taxon>Bacteria</taxon>
        <taxon>Pseudomonadati</taxon>
        <taxon>Bacteroidota</taxon>
        <taxon>Sphingobacteriia</taxon>
        <taxon>Sphingobacteriales</taxon>
        <taxon>Sphingobacteriaceae</taxon>
        <taxon>Rhinopithecimicrobium</taxon>
    </lineage>
</organism>
<feature type="transmembrane region" description="Helical" evidence="1">
    <location>
        <begin position="72"/>
        <end position="94"/>
    </location>
</feature>
<dbReference type="InterPro" id="IPR043968">
    <property type="entry name" value="SGNH"/>
</dbReference>
<feature type="transmembrane region" description="Helical" evidence="1">
    <location>
        <begin position="241"/>
        <end position="261"/>
    </location>
</feature>
<accession>A0A8T4H7T6</accession>
<feature type="transmembrane region" description="Helical" evidence="1">
    <location>
        <begin position="30"/>
        <end position="51"/>
    </location>
</feature>
<feature type="transmembrane region" description="Helical" evidence="1">
    <location>
        <begin position="158"/>
        <end position="180"/>
    </location>
</feature>
<dbReference type="Pfam" id="PF19040">
    <property type="entry name" value="SGNH"/>
    <property type="match status" value="1"/>
</dbReference>
<dbReference type="EMBL" id="JAGKSB010000001">
    <property type="protein sequence ID" value="MBP3942166.1"/>
    <property type="molecule type" value="Genomic_DNA"/>
</dbReference>
<feature type="domain" description="SGNH" evidence="3">
    <location>
        <begin position="393"/>
        <end position="592"/>
    </location>
</feature>
<evidence type="ECO:0000256" key="1">
    <source>
        <dbReference type="SAM" id="Phobius"/>
    </source>
</evidence>
<sequence>MQLRLDIQGLRALAFIFVFIYHLNSNWLPGGFIGVDMFFVISAYLITTIIQHQKNNNSFKLVDFFEKRIKRIVPAYYITLLFVALIGSYTFLYIDLFLLRGTILRSLPFISNIFFSQGESYFGAKSSENPLLHTWSLAIEMQFYFILPLILKYINNRYLLKIFISLFILCISYGCYELYIKENANMYFSLIARFPEFLVGVIFSILTFNKQFSTKQSTALTAVGFILIIGSLIFINEHVKFLGLLALIPCIGTAFLLIASINPINNFLSYKPLVYIGELSYSLYLFHWPIMAFIRYKNDSYQFTLFEIVEISLLTFILAWICYTYIESTYRKLNNKSFIYKFAPITLLIFVTSFFLIKLNENKKIKEEFVTYVFGLKSHTHDYVETLGDLKAKDQGILLIGDSHAMNFKYFLDKVGHEFQFNFNTITTNSFIALDGIDRNGVSPELLKLYDASRTLIPTTKKQIELSKLIIINIFNKSLYTNPSYSFALEKLIKSLKKDQKILFINTFPVFEKNPLRINHGIIKTSELEFLKILHDKEKDNLLLKLSEKYPNIYYYDISKSKAFNDAPYYNDTVMYYDENHLNIFGTQKLVDDLKVDFYKFLTSIQ</sequence>
<evidence type="ECO:0000259" key="3">
    <source>
        <dbReference type="Pfam" id="PF19040"/>
    </source>
</evidence>
<feature type="transmembrane region" description="Helical" evidence="1">
    <location>
        <begin position="218"/>
        <end position="235"/>
    </location>
</feature>
<feature type="domain" description="Acyltransferase 3" evidence="2">
    <location>
        <begin position="6"/>
        <end position="323"/>
    </location>
</feature>
<feature type="transmembrane region" description="Helical" evidence="1">
    <location>
        <begin position="308"/>
        <end position="326"/>
    </location>
</feature>
<dbReference type="PANTHER" id="PTHR23028">
    <property type="entry name" value="ACETYLTRANSFERASE"/>
    <property type="match status" value="1"/>
</dbReference>
<dbReference type="AlphaFoldDB" id="A0A8T4H7T6"/>
<dbReference type="GO" id="GO:0016747">
    <property type="term" value="F:acyltransferase activity, transferring groups other than amino-acyl groups"/>
    <property type="evidence" value="ECO:0007669"/>
    <property type="project" value="InterPro"/>
</dbReference>
<feature type="transmembrane region" description="Helical" evidence="1">
    <location>
        <begin position="273"/>
        <end position="296"/>
    </location>
</feature>
<dbReference type="Pfam" id="PF01757">
    <property type="entry name" value="Acyl_transf_3"/>
    <property type="match status" value="1"/>
</dbReference>
<dbReference type="InterPro" id="IPR050879">
    <property type="entry name" value="Acyltransferase_3"/>
</dbReference>
<protein>
    <submittedName>
        <fullName evidence="4">Acyltransferase</fullName>
    </submittedName>
</protein>
<gene>
    <name evidence="4" type="ORF">J5U18_01065</name>
</gene>
<feature type="transmembrane region" description="Helical" evidence="1">
    <location>
        <begin position="7"/>
        <end position="24"/>
    </location>
</feature>
<dbReference type="GO" id="GO:0016020">
    <property type="term" value="C:membrane"/>
    <property type="evidence" value="ECO:0007669"/>
    <property type="project" value="TreeGrafter"/>
</dbReference>
<keyword evidence="4" id="KW-0808">Transferase</keyword>
<reference evidence="4" key="1">
    <citation type="submission" date="2021-03" db="EMBL/GenBank/DDBJ databases">
        <authorList>
            <person name="Lu T."/>
            <person name="Wang Q."/>
            <person name="Han X."/>
        </authorList>
    </citation>
    <scope>NUCLEOTIDE SEQUENCE</scope>
    <source>
        <strain evidence="4">WQ 2009</strain>
    </source>
</reference>
<comment type="caution">
    <text evidence="4">The sequence shown here is derived from an EMBL/GenBank/DDBJ whole genome shotgun (WGS) entry which is preliminary data.</text>
</comment>
<evidence type="ECO:0000313" key="5">
    <source>
        <dbReference type="Proteomes" id="UP000679691"/>
    </source>
</evidence>
<evidence type="ECO:0000259" key="2">
    <source>
        <dbReference type="Pfam" id="PF01757"/>
    </source>
</evidence>
<keyword evidence="1" id="KW-1133">Transmembrane helix</keyword>
<feature type="transmembrane region" description="Helical" evidence="1">
    <location>
        <begin position="132"/>
        <end position="151"/>
    </location>
</feature>
<keyword evidence="4" id="KW-0012">Acyltransferase</keyword>
<feature type="transmembrane region" description="Helical" evidence="1">
    <location>
        <begin position="338"/>
        <end position="357"/>
    </location>
</feature>
<dbReference type="InterPro" id="IPR002656">
    <property type="entry name" value="Acyl_transf_3_dom"/>
</dbReference>
<dbReference type="RefSeq" id="WP_353545647.1">
    <property type="nucleotide sequence ID" value="NZ_JAGKSB010000001.1"/>
</dbReference>
<evidence type="ECO:0000313" key="4">
    <source>
        <dbReference type="EMBL" id="MBP3942166.1"/>
    </source>
</evidence>
<keyword evidence="1" id="KW-0812">Transmembrane</keyword>
<dbReference type="SUPFAM" id="SSF52266">
    <property type="entry name" value="SGNH hydrolase"/>
    <property type="match status" value="1"/>
</dbReference>
<dbReference type="PANTHER" id="PTHR23028:SF53">
    <property type="entry name" value="ACYL_TRANSF_3 DOMAIN-CONTAINING PROTEIN"/>
    <property type="match status" value="1"/>
</dbReference>
<name>A0A8T4H7T6_9SPHI</name>
<keyword evidence="1" id="KW-0472">Membrane</keyword>
<dbReference type="GO" id="GO:0009103">
    <property type="term" value="P:lipopolysaccharide biosynthetic process"/>
    <property type="evidence" value="ECO:0007669"/>
    <property type="project" value="TreeGrafter"/>
</dbReference>